<keyword evidence="2" id="KW-1185">Reference proteome</keyword>
<sequence>MQSTVMKDKTVPASREINVCIANTAEEIQKAMEFCGRKYEEAYGSRWKNAPDILFVAYENHEIVATLGLELGKNHREFGAERYFMLTPRMRAFLDTHRYTMGELGRFSSIRREAARAVFHAAITYALESGLEFLVAWANPGVYNHLASYHGIPFWVVDVPVNAAGVENDMEWTTPPRGFFFREEPPKLLLSIAAFWDLVNKKLAGEHRGEIILLR</sequence>
<accession>A0A1N7PQN0</accession>
<evidence type="ECO:0000313" key="2">
    <source>
        <dbReference type="Proteomes" id="UP000186156"/>
    </source>
</evidence>
<dbReference type="InterPro" id="IPR016181">
    <property type="entry name" value="Acyl_CoA_acyltransferase"/>
</dbReference>
<dbReference type="InterPro" id="IPR022050">
    <property type="entry name" value="T_hemolysin"/>
</dbReference>
<protein>
    <submittedName>
        <fullName evidence="1">Thermostable hemolysin</fullName>
    </submittedName>
</protein>
<reference evidence="2" key="1">
    <citation type="submission" date="2017-01" db="EMBL/GenBank/DDBJ databases">
        <authorList>
            <person name="Varghese N."/>
            <person name="Submissions S."/>
        </authorList>
    </citation>
    <scope>NUCLEOTIDE SEQUENCE [LARGE SCALE GENOMIC DNA]</scope>
    <source>
        <strain evidence="2">DSM 16176</strain>
    </source>
</reference>
<organism evidence="1 2">
    <name type="scientific">Alicyclobacillus vulcanalis</name>
    <dbReference type="NCBI Taxonomy" id="252246"/>
    <lineage>
        <taxon>Bacteria</taxon>
        <taxon>Bacillati</taxon>
        <taxon>Bacillota</taxon>
        <taxon>Bacilli</taxon>
        <taxon>Bacillales</taxon>
        <taxon>Alicyclobacillaceae</taxon>
        <taxon>Alicyclobacillus</taxon>
    </lineage>
</organism>
<dbReference type="EMBL" id="FTOO01000016">
    <property type="protein sequence ID" value="SIT12896.1"/>
    <property type="molecule type" value="Genomic_DNA"/>
</dbReference>
<evidence type="ECO:0000313" key="1">
    <source>
        <dbReference type="EMBL" id="SIT12896.1"/>
    </source>
</evidence>
<proteinExistence type="predicted"/>
<gene>
    <name evidence="1" type="ORF">SAMN05421799_11615</name>
</gene>
<dbReference type="Pfam" id="PF12261">
    <property type="entry name" value="T_hemolysin"/>
    <property type="match status" value="1"/>
</dbReference>
<name>A0A1N7PQN0_9BACL</name>
<dbReference type="RefSeq" id="WP_076349152.1">
    <property type="nucleotide sequence ID" value="NZ_FTOO01000016.1"/>
</dbReference>
<dbReference type="AlphaFoldDB" id="A0A1N7PQN0"/>
<dbReference type="STRING" id="252246.SAMN05421799_11615"/>
<dbReference type="Proteomes" id="UP000186156">
    <property type="component" value="Unassembled WGS sequence"/>
</dbReference>
<dbReference type="SUPFAM" id="SSF55729">
    <property type="entry name" value="Acyl-CoA N-acyltransferases (Nat)"/>
    <property type="match status" value="1"/>
</dbReference>